<evidence type="ECO:0000259" key="16">
    <source>
        <dbReference type="PROSITE" id="PS50172"/>
    </source>
</evidence>
<accession>A0AAW0XDC4</accession>
<dbReference type="InterPro" id="IPR036420">
    <property type="entry name" value="BRCT_dom_sf"/>
</dbReference>
<dbReference type="FunFam" id="2.60.120.260:FF:000025">
    <property type="entry name" value="DNA repair protein XRCC1 isoform X1"/>
    <property type="match status" value="1"/>
</dbReference>
<evidence type="ECO:0000256" key="15">
    <source>
        <dbReference type="SAM" id="MobiDB-lite"/>
    </source>
</evidence>
<dbReference type="GO" id="GO:0006284">
    <property type="term" value="P:base-excision repair"/>
    <property type="evidence" value="ECO:0007669"/>
    <property type="project" value="InterPro"/>
</dbReference>
<dbReference type="GO" id="GO:0005694">
    <property type="term" value="C:chromosome"/>
    <property type="evidence" value="ECO:0007669"/>
    <property type="project" value="UniProtKB-SubCell"/>
</dbReference>
<evidence type="ECO:0000256" key="1">
    <source>
        <dbReference type="ARBA" id="ARBA00004123"/>
    </source>
</evidence>
<dbReference type="Pfam" id="PF01834">
    <property type="entry name" value="XRCC1_N"/>
    <property type="match status" value="1"/>
</dbReference>
<keyword evidence="3" id="KW-0158">Chromosome</keyword>
<proteinExistence type="predicted"/>
<organism evidence="17 18">
    <name type="scientific">Cherax quadricarinatus</name>
    <name type="common">Australian red claw crayfish</name>
    <dbReference type="NCBI Taxonomy" id="27406"/>
    <lineage>
        <taxon>Eukaryota</taxon>
        <taxon>Metazoa</taxon>
        <taxon>Ecdysozoa</taxon>
        <taxon>Arthropoda</taxon>
        <taxon>Crustacea</taxon>
        <taxon>Multicrustacea</taxon>
        <taxon>Malacostraca</taxon>
        <taxon>Eumalacostraca</taxon>
        <taxon>Eucarida</taxon>
        <taxon>Decapoda</taxon>
        <taxon>Pleocyemata</taxon>
        <taxon>Astacidea</taxon>
        <taxon>Parastacoidea</taxon>
        <taxon>Parastacidae</taxon>
        <taxon>Cherax</taxon>
    </lineage>
</organism>
<keyword evidence="8" id="KW-0832">Ubl conjugation</keyword>
<dbReference type="GO" id="GO:0003684">
    <property type="term" value="F:damaged DNA binding"/>
    <property type="evidence" value="ECO:0007669"/>
    <property type="project" value="InterPro"/>
</dbReference>
<dbReference type="Gene3D" id="3.40.50.10190">
    <property type="entry name" value="BRCT domain"/>
    <property type="match status" value="2"/>
</dbReference>
<evidence type="ECO:0000256" key="10">
    <source>
        <dbReference type="ARBA" id="ARBA00023242"/>
    </source>
</evidence>
<feature type="domain" description="BRCT" evidence="16">
    <location>
        <begin position="337"/>
        <end position="424"/>
    </location>
</feature>
<dbReference type="Proteomes" id="UP001445076">
    <property type="component" value="Unassembled WGS sequence"/>
</dbReference>
<dbReference type="InterPro" id="IPR045080">
    <property type="entry name" value="BRCT_XRCC1_rpt1"/>
</dbReference>
<keyword evidence="6" id="KW-0677">Repeat</keyword>
<keyword evidence="9" id="KW-0234">DNA repair</keyword>
<dbReference type="GO" id="GO:0005634">
    <property type="term" value="C:nucleus"/>
    <property type="evidence" value="ECO:0007669"/>
    <property type="project" value="UniProtKB-SubCell"/>
</dbReference>
<dbReference type="InterPro" id="IPR008979">
    <property type="entry name" value="Galactose-bd-like_sf"/>
</dbReference>
<evidence type="ECO:0000256" key="6">
    <source>
        <dbReference type="ARBA" id="ARBA00022737"/>
    </source>
</evidence>
<keyword evidence="7" id="KW-0227">DNA damage</keyword>
<dbReference type="Pfam" id="PF00533">
    <property type="entry name" value="BRCT"/>
    <property type="match status" value="1"/>
</dbReference>
<evidence type="ECO:0000256" key="8">
    <source>
        <dbReference type="ARBA" id="ARBA00022843"/>
    </source>
</evidence>
<gene>
    <name evidence="17" type="ORF">OTU49_004193</name>
</gene>
<dbReference type="GO" id="GO:0006303">
    <property type="term" value="P:double-strand break repair via nonhomologous end joining"/>
    <property type="evidence" value="ECO:0007669"/>
    <property type="project" value="InterPro"/>
</dbReference>
<evidence type="ECO:0000256" key="13">
    <source>
        <dbReference type="ARBA" id="ARBA00068212"/>
    </source>
</evidence>
<dbReference type="PANTHER" id="PTHR11370:SF5">
    <property type="entry name" value="DNA REPAIR PROTEIN XRCC1"/>
    <property type="match status" value="1"/>
</dbReference>
<protein>
    <recommendedName>
        <fullName evidence="13">DNA repair protein XRCC1</fullName>
    </recommendedName>
    <alternativeName>
        <fullName evidence="14">X-ray repair cross-complementing protein 1</fullName>
    </alternativeName>
</protein>
<feature type="domain" description="BRCT" evidence="16">
    <location>
        <begin position="592"/>
        <end position="683"/>
    </location>
</feature>
<evidence type="ECO:0000256" key="4">
    <source>
        <dbReference type="ARBA" id="ARBA00022499"/>
    </source>
</evidence>
<sequence>MPAIQFTEVITFSSEDPNHPAENLLRPDTFRKWKCASGTTEKQSSVTLKLEKMSPVHSIDIGNEGSAFVEVLAGREGAEAFQVLLVASSFMTPIESRNGTDLNRVRMFGPDKLNKNVAGQKWDRLKVICTQPFNKQMQYGLSFIKVRSPNSDSSPLPAKITKLGSFTLKEEDADPISVGSLFARRKDKEPSSPLSGAAAIRAASAEAVASVSSPGTHKRKSQDPSPDVGFYQLKKKIISEPDPVKTPTVAKLVKPPSASGSHKKNHNDVKEKNKHDMDGQQNGKREAKHRSSETAEREGKCRKNKNINFKEETKTDRASTAKSPTSILLPVKKKFKPFSSLMDDVFFVMSGYQNPQRSQLRDMMVDMGAKYKSDWDPKCTHLICAFTNTPKYQQVKGHGKIVTAKWITDCHNKKIRYPCKRYSLEKGRDQTESEEEIWADELLPKESKPAVNPSPHASAAASAGDEIGSDISTDMSDNEDTDDEIQRVLARQKITTEDSTSKKTNNLHSTKPDTPSKMEGKDKSSTENAKKDKQAAAVNNAKKNLKADGTAAVSNGTAVSSEDEVYDDDTDVDEENLKYLKSPDTSALPLPTLGDYFKGKCFFIHGKMAEENKRLLRRYIIAFNGDLEDYMSEKVQFVITKDNWDESFDEALNENPSLQFVKPLWIWRCSDKQRLVPHQPFLIVPTE</sequence>
<feature type="compositionally biased region" description="Basic and acidic residues" evidence="15">
    <location>
        <begin position="308"/>
        <end position="318"/>
    </location>
</feature>
<evidence type="ECO:0000256" key="14">
    <source>
        <dbReference type="ARBA" id="ARBA00079580"/>
    </source>
</evidence>
<comment type="subunit">
    <text evidence="12">Homodimer. Interacts with polynucleotide kinase (PNK), DNA polymerase-beta (POLB) and DNA ligase III (LIG3). Interacts with APTX and APLF. Interacts with APEX1; the interaction is induced by SIRT1 and increases with the acetylated form of APEX1. Interacts with (poly-ADP-ribosylated) PARP1.</text>
</comment>
<evidence type="ECO:0000256" key="3">
    <source>
        <dbReference type="ARBA" id="ARBA00022454"/>
    </source>
</evidence>
<keyword evidence="18" id="KW-1185">Reference proteome</keyword>
<evidence type="ECO:0000256" key="7">
    <source>
        <dbReference type="ARBA" id="ARBA00022763"/>
    </source>
</evidence>
<dbReference type="SUPFAM" id="SSF49785">
    <property type="entry name" value="Galactose-binding domain-like"/>
    <property type="match status" value="1"/>
</dbReference>
<dbReference type="SUPFAM" id="SSF52113">
    <property type="entry name" value="BRCT domain"/>
    <property type="match status" value="2"/>
</dbReference>
<dbReference type="FunFam" id="3.40.50.10190:FF:000008">
    <property type="entry name" value="X-ray repair cross complementing 1"/>
    <property type="match status" value="1"/>
</dbReference>
<feature type="region of interest" description="Disordered" evidence="15">
    <location>
        <begin position="239"/>
        <end position="318"/>
    </location>
</feature>
<comment type="subcellular location">
    <subcellularLocation>
        <location evidence="2">Chromosome</location>
    </subcellularLocation>
    <subcellularLocation>
        <location evidence="1">Nucleus</location>
    </subcellularLocation>
</comment>
<comment type="function">
    <text evidence="11">Scaffold protein involved in DNA single-strand break repair by mediating the assembly of DNA break repair protein complexes. Negatively regulates ADP-ribosyltransferase activity of PARP1 during base-excision repair in order to prevent excessive PARP1 activity. Recognizes and binds poly-ADP-ribose chains: specifically binds auto-poly-ADP-ribosylated PARP1, limiting its activity.</text>
</comment>
<dbReference type="Gene3D" id="2.60.120.260">
    <property type="entry name" value="Galactose-binding domain-like"/>
    <property type="match status" value="1"/>
</dbReference>
<feature type="compositionally biased region" description="Basic and acidic residues" evidence="15">
    <location>
        <begin position="266"/>
        <end position="301"/>
    </location>
</feature>
<keyword evidence="4" id="KW-1017">Isopeptide bond</keyword>
<reference evidence="17 18" key="1">
    <citation type="journal article" date="2024" name="BMC Genomics">
        <title>Genome assembly of redclaw crayfish (Cherax quadricarinatus) provides insights into its immune adaptation and hypoxia tolerance.</title>
        <authorList>
            <person name="Liu Z."/>
            <person name="Zheng J."/>
            <person name="Li H."/>
            <person name="Fang K."/>
            <person name="Wang S."/>
            <person name="He J."/>
            <person name="Zhou D."/>
            <person name="Weng S."/>
            <person name="Chi M."/>
            <person name="Gu Z."/>
            <person name="He J."/>
            <person name="Li F."/>
            <person name="Wang M."/>
        </authorList>
    </citation>
    <scope>NUCLEOTIDE SEQUENCE [LARGE SCALE GENOMIC DNA]</scope>
    <source>
        <strain evidence="17">ZL_2023a</strain>
    </source>
</reference>
<dbReference type="EMBL" id="JARKIK010000041">
    <property type="protein sequence ID" value="KAK8737689.1"/>
    <property type="molecule type" value="Genomic_DNA"/>
</dbReference>
<evidence type="ECO:0000256" key="11">
    <source>
        <dbReference type="ARBA" id="ARBA00055460"/>
    </source>
</evidence>
<feature type="region of interest" description="Disordered" evidence="15">
    <location>
        <begin position="425"/>
        <end position="568"/>
    </location>
</feature>
<evidence type="ECO:0000256" key="2">
    <source>
        <dbReference type="ARBA" id="ARBA00004286"/>
    </source>
</evidence>
<dbReference type="InterPro" id="IPR002706">
    <property type="entry name" value="Xrcc1_N"/>
</dbReference>
<dbReference type="CDD" id="cd17725">
    <property type="entry name" value="BRCT_XRCC1_rpt1"/>
    <property type="match status" value="1"/>
</dbReference>
<evidence type="ECO:0000256" key="12">
    <source>
        <dbReference type="ARBA" id="ARBA00064453"/>
    </source>
</evidence>
<feature type="region of interest" description="Disordered" evidence="15">
    <location>
        <begin position="209"/>
        <end position="228"/>
    </location>
</feature>
<dbReference type="PROSITE" id="PS50172">
    <property type="entry name" value="BRCT"/>
    <property type="match status" value="2"/>
</dbReference>
<evidence type="ECO:0000256" key="9">
    <source>
        <dbReference type="ARBA" id="ARBA00023204"/>
    </source>
</evidence>
<evidence type="ECO:0000313" key="17">
    <source>
        <dbReference type="EMBL" id="KAK8737689.1"/>
    </source>
</evidence>
<comment type="caution">
    <text evidence="17">The sequence shown here is derived from an EMBL/GenBank/DDBJ whole genome shotgun (WGS) entry which is preliminary data.</text>
</comment>
<dbReference type="PANTHER" id="PTHR11370">
    <property type="entry name" value="DNA-REPAIR PROTEIN XRCC1"/>
    <property type="match status" value="1"/>
</dbReference>
<keyword evidence="5" id="KW-0597">Phosphoprotein</keyword>
<evidence type="ECO:0000313" key="18">
    <source>
        <dbReference type="Proteomes" id="UP001445076"/>
    </source>
</evidence>
<dbReference type="GO" id="GO:0000012">
    <property type="term" value="P:single strand break repair"/>
    <property type="evidence" value="ECO:0007669"/>
    <property type="project" value="InterPro"/>
</dbReference>
<dbReference type="FunFam" id="3.40.50.10190:FF:000012">
    <property type="entry name" value="X-ray repair cross complementing 1"/>
    <property type="match status" value="1"/>
</dbReference>
<dbReference type="InterPro" id="IPR001357">
    <property type="entry name" value="BRCT_dom"/>
</dbReference>
<dbReference type="SMART" id="SM00292">
    <property type="entry name" value="BRCT"/>
    <property type="match status" value="2"/>
</dbReference>
<feature type="compositionally biased region" description="Low complexity" evidence="15">
    <location>
        <begin position="449"/>
        <end position="463"/>
    </location>
</feature>
<dbReference type="CDD" id="cd17707">
    <property type="entry name" value="BRCT_XRCC1_rpt2"/>
    <property type="match status" value="1"/>
</dbReference>
<name>A0AAW0XDC4_CHEQU</name>
<feature type="compositionally biased region" description="Basic and acidic residues" evidence="15">
    <location>
        <begin position="510"/>
        <end position="534"/>
    </location>
</feature>
<dbReference type="AlphaFoldDB" id="A0AAW0XDC4"/>
<keyword evidence="10" id="KW-0539">Nucleus</keyword>
<dbReference type="Pfam" id="PF16589">
    <property type="entry name" value="BRCT_2"/>
    <property type="match status" value="1"/>
</dbReference>
<evidence type="ECO:0000256" key="5">
    <source>
        <dbReference type="ARBA" id="ARBA00022553"/>
    </source>
</evidence>